<keyword evidence="8" id="KW-0746">Sphingolipid metabolism</keyword>
<comment type="subcellular location">
    <subcellularLocation>
        <location evidence="1">Membrane</location>
        <topology evidence="1">Multi-pass membrane protein</topology>
    </subcellularLocation>
</comment>
<dbReference type="GO" id="GO:0006665">
    <property type="term" value="P:sphingolipid metabolic process"/>
    <property type="evidence" value="ECO:0007669"/>
    <property type="project" value="UniProtKB-KW"/>
</dbReference>
<dbReference type="Gene3D" id="3.60.10.10">
    <property type="entry name" value="Endonuclease/exonuclease/phosphatase"/>
    <property type="match status" value="1"/>
</dbReference>
<keyword evidence="11" id="KW-0472">Membrane</keyword>
<evidence type="ECO:0000256" key="7">
    <source>
        <dbReference type="ARBA" id="ARBA00022842"/>
    </source>
</evidence>
<dbReference type="RefSeq" id="WP_099153837.1">
    <property type="nucleotide sequence ID" value="NZ_PDUD01000037.1"/>
</dbReference>
<feature type="domain" description="Endonuclease/exonuclease/phosphatase" evidence="12">
    <location>
        <begin position="93"/>
        <end position="389"/>
    </location>
</feature>
<evidence type="ECO:0000256" key="3">
    <source>
        <dbReference type="ARBA" id="ARBA00004991"/>
    </source>
</evidence>
<evidence type="ECO:0000256" key="10">
    <source>
        <dbReference type="ARBA" id="ARBA00023098"/>
    </source>
</evidence>
<accession>A0A2D0N2H3</accession>
<dbReference type="AlphaFoldDB" id="A0A2D0N2H3"/>
<sequence length="435" mass="49360">MHSVREIAEKMDELLPPRTLRGLLALHRWVDATGVPSLREIMDRHHGSVSKKMLFYNTYLLPGVEYSIGKLGDAFLPDIEPAPIGAIPEIDSRREEIARAIQREEYDIAALCEVFRESEQQALRRPWPDGSLTTVAGPAELIDIEVPIPPMLWDTIRHTLQHLPVAGSFLKPFANLLGPFGHLLRPTLKGTTQSSGLFLMGRDIPFTSAATHVFESKGEATKDADFWASKGVLRVVIPFSGGNIELYCTHIHSGGSLLDETLTEEDRDRVKTDQYRELREFIQAHKQPEHIAILVGDFNRDGFNLEEPRYQALVEEMERVNLYDLWPQRGFDADGNVLPGATYMGDDESYVYREHGETICTLDGHRCNDLIPQRDPNRSRLDYIFVERPSEAHSLNLDFTRPRRVNFTREGSGGEMFYLSDHLGLETTLIVSRKI</sequence>
<evidence type="ECO:0000256" key="8">
    <source>
        <dbReference type="ARBA" id="ARBA00022919"/>
    </source>
</evidence>
<dbReference type="PANTHER" id="PTHR16320:SF24">
    <property type="entry name" value="PHOSPHODIESTERASE, PUTATIVE-RELATED"/>
    <property type="match status" value="1"/>
</dbReference>
<gene>
    <name evidence="13" type="ORF">CRP01_30390</name>
</gene>
<comment type="pathway">
    <text evidence="2">Lipid metabolism; sphingolipid metabolism.</text>
</comment>
<keyword evidence="10" id="KW-0443">Lipid metabolism</keyword>
<reference evidence="13 14" key="1">
    <citation type="submission" date="2017-10" db="EMBL/GenBank/DDBJ databases">
        <title>The draft genome sequence of Lewinella nigricans NBRC 102662.</title>
        <authorList>
            <person name="Wang K."/>
        </authorList>
    </citation>
    <scope>NUCLEOTIDE SEQUENCE [LARGE SCALE GENOMIC DNA]</scope>
    <source>
        <strain evidence="13 14">NBRC 102662</strain>
    </source>
</reference>
<keyword evidence="5" id="KW-0479">Metal-binding</keyword>
<dbReference type="SUPFAM" id="SSF56219">
    <property type="entry name" value="DNase I-like"/>
    <property type="match status" value="1"/>
</dbReference>
<evidence type="ECO:0000256" key="2">
    <source>
        <dbReference type="ARBA" id="ARBA00004760"/>
    </source>
</evidence>
<organism evidence="13 14">
    <name type="scientific">Flavilitoribacter nigricans (strain ATCC 23147 / DSM 23189 / NBRC 102662 / NCIMB 1420 / SS-2)</name>
    <name type="common">Lewinella nigricans</name>
    <dbReference type="NCBI Taxonomy" id="1122177"/>
    <lineage>
        <taxon>Bacteria</taxon>
        <taxon>Pseudomonadati</taxon>
        <taxon>Bacteroidota</taxon>
        <taxon>Saprospiria</taxon>
        <taxon>Saprospirales</taxon>
        <taxon>Lewinellaceae</taxon>
        <taxon>Flavilitoribacter</taxon>
    </lineage>
</organism>
<evidence type="ECO:0000256" key="5">
    <source>
        <dbReference type="ARBA" id="ARBA00022723"/>
    </source>
</evidence>
<evidence type="ECO:0000256" key="11">
    <source>
        <dbReference type="ARBA" id="ARBA00023136"/>
    </source>
</evidence>
<evidence type="ECO:0000256" key="6">
    <source>
        <dbReference type="ARBA" id="ARBA00022801"/>
    </source>
</evidence>
<keyword evidence="9" id="KW-1133">Transmembrane helix</keyword>
<dbReference type="GO" id="GO:0004767">
    <property type="term" value="F:sphingomyelin phosphodiesterase activity"/>
    <property type="evidence" value="ECO:0007669"/>
    <property type="project" value="InterPro"/>
</dbReference>
<evidence type="ECO:0000313" key="14">
    <source>
        <dbReference type="Proteomes" id="UP000223913"/>
    </source>
</evidence>
<dbReference type="EMBL" id="PDUD01000037">
    <property type="protein sequence ID" value="PHN02695.1"/>
    <property type="molecule type" value="Genomic_DNA"/>
</dbReference>
<keyword evidence="7" id="KW-0460">Magnesium</keyword>
<dbReference type="Proteomes" id="UP000223913">
    <property type="component" value="Unassembled WGS sequence"/>
</dbReference>
<keyword evidence="4" id="KW-0812">Transmembrane</keyword>
<dbReference type="GO" id="GO:0016020">
    <property type="term" value="C:membrane"/>
    <property type="evidence" value="ECO:0007669"/>
    <property type="project" value="UniProtKB-SubCell"/>
</dbReference>
<dbReference type="PANTHER" id="PTHR16320">
    <property type="entry name" value="SPHINGOMYELINASE FAMILY MEMBER"/>
    <property type="match status" value="1"/>
</dbReference>
<dbReference type="InterPro" id="IPR036691">
    <property type="entry name" value="Endo/exonu/phosph_ase_sf"/>
</dbReference>
<protein>
    <recommendedName>
        <fullName evidence="12">Endonuclease/exonuclease/phosphatase domain-containing protein</fullName>
    </recommendedName>
</protein>
<comment type="pathway">
    <text evidence="3">Sphingolipid metabolism.</text>
</comment>
<dbReference type="GO" id="GO:0046872">
    <property type="term" value="F:metal ion binding"/>
    <property type="evidence" value="ECO:0007669"/>
    <property type="project" value="UniProtKB-KW"/>
</dbReference>
<evidence type="ECO:0000256" key="9">
    <source>
        <dbReference type="ARBA" id="ARBA00022989"/>
    </source>
</evidence>
<dbReference type="Pfam" id="PF03372">
    <property type="entry name" value="Exo_endo_phos"/>
    <property type="match status" value="1"/>
</dbReference>
<dbReference type="InterPro" id="IPR038772">
    <property type="entry name" value="Sph/SMPD2-like"/>
</dbReference>
<evidence type="ECO:0000259" key="12">
    <source>
        <dbReference type="Pfam" id="PF03372"/>
    </source>
</evidence>
<comment type="caution">
    <text evidence="13">The sequence shown here is derived from an EMBL/GenBank/DDBJ whole genome shotgun (WGS) entry which is preliminary data.</text>
</comment>
<keyword evidence="6" id="KW-0378">Hydrolase</keyword>
<evidence type="ECO:0000256" key="4">
    <source>
        <dbReference type="ARBA" id="ARBA00022692"/>
    </source>
</evidence>
<evidence type="ECO:0000313" key="13">
    <source>
        <dbReference type="EMBL" id="PHN02695.1"/>
    </source>
</evidence>
<keyword evidence="14" id="KW-1185">Reference proteome</keyword>
<proteinExistence type="predicted"/>
<dbReference type="InterPro" id="IPR005135">
    <property type="entry name" value="Endo/exonuclease/phosphatase"/>
</dbReference>
<name>A0A2D0N2H3_FLAN2</name>
<evidence type="ECO:0000256" key="1">
    <source>
        <dbReference type="ARBA" id="ARBA00004141"/>
    </source>
</evidence>